<dbReference type="PANTHER" id="PTHR12608">
    <property type="entry name" value="TRANSMEMBRANE PROTEIN HTP-1 RELATED"/>
    <property type="match status" value="1"/>
</dbReference>
<evidence type="ECO:0000313" key="8">
    <source>
        <dbReference type="Proteomes" id="UP000265882"/>
    </source>
</evidence>
<dbReference type="GO" id="GO:0016020">
    <property type="term" value="C:membrane"/>
    <property type="evidence" value="ECO:0007669"/>
    <property type="project" value="UniProtKB-SubCell"/>
</dbReference>
<evidence type="ECO:0000256" key="1">
    <source>
        <dbReference type="ARBA" id="ARBA00004141"/>
    </source>
</evidence>
<evidence type="ECO:0000256" key="5">
    <source>
        <dbReference type="ARBA" id="ARBA00023136"/>
    </source>
</evidence>
<feature type="transmembrane region" description="Helical" evidence="6">
    <location>
        <begin position="69"/>
        <end position="88"/>
    </location>
</feature>
<evidence type="ECO:0000313" key="7">
    <source>
        <dbReference type="EMBL" id="RJP25108.1"/>
    </source>
</evidence>
<dbReference type="Proteomes" id="UP000265882">
    <property type="component" value="Unassembled WGS sequence"/>
</dbReference>
<evidence type="ECO:0000256" key="3">
    <source>
        <dbReference type="ARBA" id="ARBA00022692"/>
    </source>
</evidence>
<keyword evidence="4 6" id="KW-1133">Transmembrane helix</keyword>
<comment type="subcellular location">
    <subcellularLocation>
        <location evidence="1 6">Membrane</location>
        <topology evidence="1 6">Multi-pass membrane protein</topology>
    </subcellularLocation>
</comment>
<dbReference type="AlphaFoldDB" id="A0A3A4NX57"/>
<comment type="caution">
    <text evidence="7">The sequence shown here is derived from an EMBL/GenBank/DDBJ whole genome shotgun (WGS) entry which is preliminary data.</text>
</comment>
<feature type="transmembrane region" description="Helical" evidence="6">
    <location>
        <begin position="35"/>
        <end position="57"/>
    </location>
</feature>
<dbReference type="InterPro" id="IPR001727">
    <property type="entry name" value="GDT1-like"/>
</dbReference>
<keyword evidence="5 6" id="KW-0472">Membrane</keyword>
<evidence type="ECO:0000256" key="6">
    <source>
        <dbReference type="RuleBase" id="RU365102"/>
    </source>
</evidence>
<sequence length="90" mass="9487">MDPRIIMSVFLAVFLAELGDKTQLAILGFAAESKALISVFVGAALAMLIATVMAVLLGGVISAYIPERLVHVLAGMAFLVIGLLMLWGKI</sequence>
<dbReference type="GO" id="GO:0046873">
    <property type="term" value="F:metal ion transmembrane transporter activity"/>
    <property type="evidence" value="ECO:0007669"/>
    <property type="project" value="InterPro"/>
</dbReference>
<organism evidence="7 8">
    <name type="scientific">Abyssobacteria bacterium (strain SURF_5)</name>
    <dbReference type="NCBI Taxonomy" id="2093360"/>
    <lineage>
        <taxon>Bacteria</taxon>
        <taxon>Pseudomonadati</taxon>
        <taxon>Candidatus Hydrogenedentota</taxon>
        <taxon>Candidatus Abyssobacteria</taxon>
    </lineage>
</organism>
<name>A0A3A4NX57_ABYX5</name>
<gene>
    <name evidence="7" type="ORF">C4520_03050</name>
</gene>
<proteinExistence type="inferred from homology"/>
<keyword evidence="3 6" id="KW-0812">Transmembrane</keyword>
<dbReference type="PANTHER" id="PTHR12608:SF1">
    <property type="entry name" value="TRANSMEMBRANE PROTEIN 165"/>
    <property type="match status" value="1"/>
</dbReference>
<protein>
    <recommendedName>
        <fullName evidence="6">GDT1 family protein</fullName>
    </recommendedName>
</protein>
<dbReference type="EMBL" id="QZKU01000026">
    <property type="protein sequence ID" value="RJP25108.1"/>
    <property type="molecule type" value="Genomic_DNA"/>
</dbReference>
<reference evidence="7 8" key="1">
    <citation type="journal article" date="2017" name="ISME J.">
        <title>Energy and carbon metabolisms in a deep terrestrial subsurface fluid microbial community.</title>
        <authorList>
            <person name="Momper L."/>
            <person name="Jungbluth S.P."/>
            <person name="Lee M.D."/>
            <person name="Amend J.P."/>
        </authorList>
    </citation>
    <scope>NUCLEOTIDE SEQUENCE [LARGE SCALE GENOMIC DNA]</scope>
    <source>
        <strain evidence="7">SURF_5</strain>
    </source>
</reference>
<evidence type="ECO:0000256" key="4">
    <source>
        <dbReference type="ARBA" id="ARBA00022989"/>
    </source>
</evidence>
<accession>A0A3A4NX57</accession>
<comment type="similarity">
    <text evidence="2 6">Belongs to the GDT1 family.</text>
</comment>
<dbReference type="Pfam" id="PF01169">
    <property type="entry name" value="GDT1"/>
    <property type="match status" value="1"/>
</dbReference>
<comment type="caution">
    <text evidence="6">Lacks conserved residue(s) required for the propagation of feature annotation.</text>
</comment>
<evidence type="ECO:0000256" key="2">
    <source>
        <dbReference type="ARBA" id="ARBA00009190"/>
    </source>
</evidence>